<dbReference type="Gene3D" id="1.10.1200.10">
    <property type="entry name" value="ACP-like"/>
    <property type="match status" value="1"/>
</dbReference>
<evidence type="ECO:0000256" key="2">
    <source>
        <dbReference type="ARBA" id="ARBA00022553"/>
    </source>
</evidence>
<keyword evidence="1" id="KW-0596">Phosphopantetheine</keyword>
<keyword evidence="2" id="KW-0597">Phosphoprotein</keyword>
<dbReference type="InterPro" id="IPR020806">
    <property type="entry name" value="PKS_PP-bd"/>
</dbReference>
<feature type="domain" description="Carrier" evidence="3">
    <location>
        <begin position="4"/>
        <end position="81"/>
    </location>
</feature>
<dbReference type="SUPFAM" id="SSF47336">
    <property type="entry name" value="ACP-like"/>
    <property type="match status" value="1"/>
</dbReference>
<evidence type="ECO:0000256" key="1">
    <source>
        <dbReference type="ARBA" id="ARBA00022450"/>
    </source>
</evidence>
<evidence type="ECO:0000313" key="4">
    <source>
        <dbReference type="EMBL" id="UXY13619.1"/>
    </source>
</evidence>
<dbReference type="RefSeq" id="WP_263122823.1">
    <property type="nucleotide sequence ID" value="NZ_CP106753.1"/>
</dbReference>
<dbReference type="SMART" id="SM00823">
    <property type="entry name" value="PKS_PP"/>
    <property type="match status" value="1"/>
</dbReference>
<gene>
    <name evidence="4" type="ORF">N8I74_09795</name>
</gene>
<reference evidence="4" key="1">
    <citation type="submission" date="2022-10" db="EMBL/GenBank/DDBJ databases">
        <title>Chitiniphilus purpureus sp. nov., a novel chitin-degrading bacterium isolated from crawfish pond sediment.</title>
        <authorList>
            <person name="Li K."/>
        </authorList>
    </citation>
    <scope>NUCLEOTIDE SEQUENCE</scope>
    <source>
        <strain evidence="4">CD1</strain>
    </source>
</reference>
<evidence type="ECO:0000259" key="3">
    <source>
        <dbReference type="PROSITE" id="PS50075"/>
    </source>
</evidence>
<keyword evidence="5" id="KW-1185">Reference proteome</keyword>
<name>A0ABY6DH02_9NEIS</name>
<dbReference type="EMBL" id="CP106753">
    <property type="protein sequence ID" value="UXY13619.1"/>
    <property type="molecule type" value="Genomic_DNA"/>
</dbReference>
<dbReference type="SMART" id="SM01294">
    <property type="entry name" value="PKS_PP_betabranch"/>
    <property type="match status" value="1"/>
</dbReference>
<dbReference type="Proteomes" id="UP001061302">
    <property type="component" value="Chromosome"/>
</dbReference>
<sequence length="94" mass="10276">MPAMNTQDILTWLTHYVSKLVQLPVEEIAPDREFTSFGIDSAAAVGLAVDMGDWIGIEVDPTLVYDYPTIEAISHHVAELVRARPAAEPATAVR</sequence>
<dbReference type="Pfam" id="PF00550">
    <property type="entry name" value="PP-binding"/>
    <property type="match status" value="1"/>
</dbReference>
<proteinExistence type="predicted"/>
<dbReference type="InterPro" id="IPR009081">
    <property type="entry name" value="PP-bd_ACP"/>
</dbReference>
<dbReference type="InterPro" id="IPR036736">
    <property type="entry name" value="ACP-like_sf"/>
</dbReference>
<dbReference type="PROSITE" id="PS50075">
    <property type="entry name" value="CARRIER"/>
    <property type="match status" value="1"/>
</dbReference>
<organism evidence="4 5">
    <name type="scientific">Chitiniphilus purpureus</name>
    <dbReference type="NCBI Taxonomy" id="2981137"/>
    <lineage>
        <taxon>Bacteria</taxon>
        <taxon>Pseudomonadati</taxon>
        <taxon>Pseudomonadota</taxon>
        <taxon>Betaproteobacteria</taxon>
        <taxon>Neisseriales</taxon>
        <taxon>Chitinibacteraceae</taxon>
        <taxon>Chitiniphilus</taxon>
    </lineage>
</organism>
<protein>
    <submittedName>
        <fullName evidence="4">Acyl carrier protein</fullName>
    </submittedName>
</protein>
<evidence type="ECO:0000313" key="5">
    <source>
        <dbReference type="Proteomes" id="UP001061302"/>
    </source>
</evidence>
<accession>A0ABY6DH02</accession>